<sequence length="176" mass="20339">MPPPVLIFSLDHFAMAFWPCCCAMESKWLPQPRAGSLSDDVHNGPWWLGLANSGVRNYIRIDSREWQLRAEGSRKQLFDWLAYADLLWTLETCLLSFYRRLDSGVNSMPPDINLEFALITVTLLGTLFMIISRRWSISKHWQVPDPRNICQPVVSRFQAWTLICTSILTDFCITTI</sequence>
<keyword evidence="1" id="KW-0732">Signal</keyword>
<reference evidence="2" key="1">
    <citation type="submission" date="2020-03" db="EMBL/GenBank/DDBJ databases">
        <title>Site-based positive gene gene selection in Geosmithia morbida across the United States reveals a broad range of putative effectors and factors for local host and environmental adapation.</title>
        <authorList>
            <person name="Onufrak A."/>
            <person name="Murdoch R.W."/>
            <person name="Gazis R."/>
            <person name="Huff M."/>
            <person name="Staton M."/>
            <person name="Klingeman W."/>
            <person name="Hadziabdic D."/>
        </authorList>
    </citation>
    <scope>NUCLEOTIDE SEQUENCE</scope>
    <source>
        <strain evidence="2">1262</strain>
    </source>
</reference>
<dbReference type="AlphaFoldDB" id="A0A9P5CZH2"/>
<protein>
    <submittedName>
        <fullName evidence="2">Uncharacterized protein</fullName>
    </submittedName>
</protein>
<comment type="caution">
    <text evidence="2">The sequence shown here is derived from an EMBL/GenBank/DDBJ whole genome shotgun (WGS) entry which is preliminary data.</text>
</comment>
<proteinExistence type="predicted"/>
<feature type="signal peptide" evidence="1">
    <location>
        <begin position="1"/>
        <end position="16"/>
    </location>
</feature>
<dbReference type="OrthoDB" id="2988756at2759"/>
<evidence type="ECO:0000256" key="1">
    <source>
        <dbReference type="SAM" id="SignalP"/>
    </source>
</evidence>
<evidence type="ECO:0000313" key="2">
    <source>
        <dbReference type="EMBL" id="KAF4121563.1"/>
    </source>
</evidence>
<name>A0A9P5CZH2_9HYPO</name>
<dbReference type="EMBL" id="JAANYQ010000012">
    <property type="protein sequence ID" value="KAF4121563.1"/>
    <property type="molecule type" value="Genomic_DNA"/>
</dbReference>
<keyword evidence="3" id="KW-1185">Reference proteome</keyword>
<dbReference type="RefSeq" id="XP_035320215.1">
    <property type="nucleotide sequence ID" value="XM_035463951.1"/>
</dbReference>
<evidence type="ECO:0000313" key="3">
    <source>
        <dbReference type="Proteomes" id="UP000749293"/>
    </source>
</evidence>
<organism evidence="2 3">
    <name type="scientific">Geosmithia morbida</name>
    <dbReference type="NCBI Taxonomy" id="1094350"/>
    <lineage>
        <taxon>Eukaryota</taxon>
        <taxon>Fungi</taxon>
        <taxon>Dikarya</taxon>
        <taxon>Ascomycota</taxon>
        <taxon>Pezizomycotina</taxon>
        <taxon>Sordariomycetes</taxon>
        <taxon>Hypocreomycetidae</taxon>
        <taxon>Hypocreales</taxon>
        <taxon>Bionectriaceae</taxon>
        <taxon>Geosmithia</taxon>
    </lineage>
</organism>
<dbReference type="GeneID" id="55968201"/>
<accession>A0A9P5CZH2</accession>
<feature type="chain" id="PRO_5040362750" evidence="1">
    <location>
        <begin position="17"/>
        <end position="176"/>
    </location>
</feature>
<gene>
    <name evidence="2" type="ORF">GMORB2_1971</name>
</gene>
<dbReference type="Proteomes" id="UP000749293">
    <property type="component" value="Unassembled WGS sequence"/>
</dbReference>